<evidence type="ECO:0000313" key="3">
    <source>
        <dbReference type="Proteomes" id="UP000594688"/>
    </source>
</evidence>
<gene>
    <name evidence="2" type="ORF">G3M70_00320</name>
</gene>
<keyword evidence="1" id="KW-0812">Transmembrane</keyword>
<keyword evidence="1" id="KW-0472">Membrane</keyword>
<feature type="transmembrane region" description="Helical" evidence="1">
    <location>
        <begin position="12"/>
        <end position="30"/>
    </location>
</feature>
<evidence type="ECO:0000313" key="2">
    <source>
        <dbReference type="EMBL" id="QPJ60416.1"/>
    </source>
</evidence>
<feature type="transmembrane region" description="Helical" evidence="1">
    <location>
        <begin position="36"/>
        <end position="55"/>
    </location>
</feature>
<protein>
    <submittedName>
        <fullName evidence="2">Uncharacterized protein</fullName>
    </submittedName>
</protein>
<name>A0A7T0BT23_9BACT</name>
<dbReference type="KEGG" id="nli:G3M70_00320"/>
<organism evidence="2 3">
    <name type="scientific">Candidatus Nitronauta litoralis</name>
    <dbReference type="NCBI Taxonomy" id="2705533"/>
    <lineage>
        <taxon>Bacteria</taxon>
        <taxon>Pseudomonadati</taxon>
        <taxon>Nitrospinota/Tectimicrobiota group</taxon>
        <taxon>Nitrospinota</taxon>
        <taxon>Nitrospinia</taxon>
        <taxon>Nitrospinales</taxon>
        <taxon>Nitrospinaceae</taxon>
        <taxon>Candidatus Nitronauta</taxon>
    </lineage>
</organism>
<dbReference type="Proteomes" id="UP000594688">
    <property type="component" value="Chromosome"/>
</dbReference>
<dbReference type="EMBL" id="CP048685">
    <property type="protein sequence ID" value="QPJ60416.1"/>
    <property type="molecule type" value="Genomic_DNA"/>
</dbReference>
<sequence length="59" mass="6622">MNSVRYFFGRALQLLGMATITLVVFQFFTTMGMETLLYWTILGIGEFYGGTLILGKSDS</sequence>
<evidence type="ECO:0000256" key="1">
    <source>
        <dbReference type="SAM" id="Phobius"/>
    </source>
</evidence>
<reference evidence="2 3" key="1">
    <citation type="submission" date="2020-02" db="EMBL/GenBank/DDBJ databases">
        <title>Genomic and physiological characterization of two novel Nitrospinaceae genera.</title>
        <authorList>
            <person name="Mueller A.J."/>
            <person name="Jung M.-Y."/>
            <person name="Strachan C.R."/>
            <person name="Herbold C.W."/>
            <person name="Kirkegaard R.H."/>
            <person name="Daims H."/>
        </authorList>
    </citation>
    <scope>NUCLEOTIDE SEQUENCE [LARGE SCALE GENOMIC DNA]</scope>
    <source>
        <strain evidence="2">EB</strain>
    </source>
</reference>
<accession>A0A7T0BT23</accession>
<keyword evidence="1" id="KW-1133">Transmembrane helix</keyword>
<proteinExistence type="predicted"/>
<dbReference type="AlphaFoldDB" id="A0A7T0BT23"/>